<dbReference type="PROSITE" id="PS51782">
    <property type="entry name" value="LYSM"/>
    <property type="match status" value="4"/>
</dbReference>
<dbReference type="Gene3D" id="1.10.530.10">
    <property type="match status" value="1"/>
</dbReference>
<dbReference type="SUPFAM" id="SSF54106">
    <property type="entry name" value="LysM domain"/>
    <property type="match status" value="4"/>
</dbReference>
<accession>A0AAJ6DD03</accession>
<feature type="domain" description="LysM" evidence="3">
    <location>
        <begin position="312"/>
        <end position="356"/>
    </location>
</feature>
<dbReference type="CDD" id="cd00254">
    <property type="entry name" value="LT-like"/>
    <property type="match status" value="1"/>
</dbReference>
<evidence type="ECO:0000313" key="5">
    <source>
        <dbReference type="Proteomes" id="UP001224674"/>
    </source>
</evidence>
<dbReference type="AlphaFoldDB" id="A0AAJ6DD03"/>
<dbReference type="SMART" id="SM00257">
    <property type="entry name" value="LysM"/>
    <property type="match status" value="4"/>
</dbReference>
<organism evidence="4 5">
    <name type="scientific">Auritidibacter ignavus</name>
    <dbReference type="NCBI Taxonomy" id="678932"/>
    <lineage>
        <taxon>Bacteria</taxon>
        <taxon>Bacillati</taxon>
        <taxon>Actinomycetota</taxon>
        <taxon>Actinomycetes</taxon>
        <taxon>Micrococcales</taxon>
        <taxon>Micrococcaceae</taxon>
        <taxon>Auritidibacter</taxon>
    </lineage>
</organism>
<dbReference type="InterPro" id="IPR008258">
    <property type="entry name" value="Transglycosylase_SLT_dom_1"/>
</dbReference>
<dbReference type="Pfam" id="PF01464">
    <property type="entry name" value="SLT"/>
    <property type="match status" value="1"/>
</dbReference>
<dbReference type="Gene3D" id="3.10.350.10">
    <property type="entry name" value="LysM domain"/>
    <property type="match status" value="4"/>
</dbReference>
<dbReference type="RefSeq" id="WP_279675215.1">
    <property type="nucleotide sequence ID" value="NZ_CP122566.1"/>
</dbReference>
<feature type="domain" description="LysM" evidence="3">
    <location>
        <begin position="89"/>
        <end position="134"/>
    </location>
</feature>
<feature type="signal peptide" evidence="2">
    <location>
        <begin position="1"/>
        <end position="34"/>
    </location>
</feature>
<evidence type="ECO:0000313" key="4">
    <source>
        <dbReference type="EMBL" id="WGH93989.1"/>
    </source>
</evidence>
<feature type="region of interest" description="Disordered" evidence="1">
    <location>
        <begin position="356"/>
        <end position="382"/>
    </location>
</feature>
<evidence type="ECO:0000256" key="2">
    <source>
        <dbReference type="SAM" id="SignalP"/>
    </source>
</evidence>
<feature type="chain" id="PRO_5042485059" evidence="2">
    <location>
        <begin position="35"/>
        <end position="543"/>
    </location>
</feature>
<feature type="region of interest" description="Disordered" evidence="1">
    <location>
        <begin position="206"/>
        <end position="241"/>
    </location>
</feature>
<evidence type="ECO:0000259" key="3">
    <source>
        <dbReference type="PROSITE" id="PS51782"/>
    </source>
</evidence>
<feature type="domain" description="LysM" evidence="3">
    <location>
        <begin position="164"/>
        <end position="208"/>
    </location>
</feature>
<feature type="region of interest" description="Disordered" evidence="1">
    <location>
        <begin position="281"/>
        <end position="316"/>
    </location>
</feature>
<dbReference type="PANTHER" id="PTHR33734">
    <property type="entry name" value="LYSM DOMAIN-CONTAINING GPI-ANCHORED PROTEIN 2"/>
    <property type="match status" value="1"/>
</dbReference>
<dbReference type="Pfam" id="PF01476">
    <property type="entry name" value="LysM"/>
    <property type="match status" value="4"/>
</dbReference>
<feature type="region of interest" description="Disordered" evidence="1">
    <location>
        <begin position="133"/>
        <end position="167"/>
    </location>
</feature>
<feature type="compositionally biased region" description="Low complexity" evidence="1">
    <location>
        <begin position="357"/>
        <end position="379"/>
    </location>
</feature>
<feature type="domain" description="LysM" evidence="3">
    <location>
        <begin position="238"/>
        <end position="282"/>
    </location>
</feature>
<feature type="compositionally biased region" description="Polar residues" evidence="1">
    <location>
        <begin position="283"/>
        <end position="307"/>
    </location>
</feature>
<keyword evidence="2" id="KW-0732">Signal</keyword>
<protein>
    <submittedName>
        <fullName evidence="4">LysM peptidoglycan-binding domain-containing protein</fullName>
    </submittedName>
</protein>
<evidence type="ECO:0000256" key="1">
    <source>
        <dbReference type="SAM" id="MobiDB-lite"/>
    </source>
</evidence>
<dbReference type="EMBL" id="CP122566">
    <property type="protein sequence ID" value="WGH93989.1"/>
    <property type="molecule type" value="Genomic_DNA"/>
</dbReference>
<dbReference type="SUPFAM" id="SSF53955">
    <property type="entry name" value="Lysozyme-like"/>
    <property type="match status" value="1"/>
</dbReference>
<dbReference type="Proteomes" id="UP001224674">
    <property type="component" value="Chromosome"/>
</dbReference>
<dbReference type="CDD" id="cd00118">
    <property type="entry name" value="LysM"/>
    <property type="match status" value="4"/>
</dbReference>
<keyword evidence="5" id="KW-1185">Reference proteome</keyword>
<dbReference type="InterPro" id="IPR023346">
    <property type="entry name" value="Lysozyme-like_dom_sf"/>
</dbReference>
<dbReference type="InterPro" id="IPR018392">
    <property type="entry name" value="LysM"/>
</dbReference>
<dbReference type="PANTHER" id="PTHR33734:SF22">
    <property type="entry name" value="MEMBRANE-BOUND LYTIC MUREIN TRANSGLYCOSYLASE D"/>
    <property type="match status" value="1"/>
</dbReference>
<dbReference type="GO" id="GO:0008932">
    <property type="term" value="F:lytic endotransglycosylase activity"/>
    <property type="evidence" value="ECO:0007669"/>
    <property type="project" value="TreeGrafter"/>
</dbReference>
<dbReference type="InterPro" id="IPR036779">
    <property type="entry name" value="LysM_dom_sf"/>
</dbReference>
<name>A0AAJ6DD03_9MICC</name>
<sequence>MSQRASGASRLYTTAIAGTTLPLVTLGSVAAAHADVPAVQFEPKTASPANIASAQQIITKRVSASRGTVTELPASLSSAKIPAGRQSEKIYTVKPGDTLSHIAARNNVSLSQLLRWNPDLSTRSVIYPGQKIKLSGTTTGSKKPSRPATNTKTTSGNAGSSQSSTYTIKRGDTLSGIAARHGVSLSTLLNANELKTSSIIYPGQKIKLSGTNTGSKKPASSATNTKTTSGNAGSSQSSTYTVKRGDTLSGIAARHGVSLSTLLNANGLKTSSIIYPGQKIKLSGTNTGSKKPASSATNTKTTSGNAGSSQSSSYTVKRGDTLSGIAARHGVSLSTLLNANGLKVSSPIYPGQQLKLSGSSKATTGSVGTASGSTNSGSGQPKQLVGNTFLHYTYPDHVVANANANKQALLNAPTPSRAEVQAMVRDTAIRMGVDPKLALAHAMAESSFDATAVSPANAIGVMQVIPSSGEWASQMVGRKLNLLNPQDNITAGIAIIRHLQRTSSSLDFGIASYYQGQAGVRKNGMYPDTKDYVKKVRGYMQRF</sequence>
<proteinExistence type="predicted"/>
<gene>
    <name evidence="4" type="ORF">QDX21_04105</name>
</gene>
<reference evidence="4 5" key="1">
    <citation type="submission" date="2023-03" db="EMBL/GenBank/DDBJ databases">
        <title>Complete genome sequences of several Auritidibacter ignavus strains isolated from ear infections.</title>
        <authorList>
            <person name="Baehr T."/>
            <person name="Baumhoegger A.M."/>
        </authorList>
    </citation>
    <scope>NUCLEOTIDE SEQUENCE [LARGE SCALE GENOMIC DNA]</scope>
    <source>
        <strain evidence="4 5">BABAE-6</strain>
    </source>
</reference>
<feature type="compositionally biased region" description="Polar residues" evidence="1">
    <location>
        <begin position="209"/>
        <end position="241"/>
    </location>
</feature>
<feature type="compositionally biased region" description="Polar residues" evidence="1">
    <location>
        <begin position="135"/>
        <end position="167"/>
    </location>
</feature>